<evidence type="ECO:0000256" key="4">
    <source>
        <dbReference type="ARBA" id="ARBA00023237"/>
    </source>
</evidence>
<feature type="domain" description="Outer membrane protein beta-barrel" evidence="7">
    <location>
        <begin position="9"/>
        <end position="265"/>
    </location>
</feature>
<evidence type="ECO:0000313" key="8">
    <source>
        <dbReference type="EMBL" id="BAR53993.1"/>
    </source>
</evidence>
<keyword evidence="3" id="KW-0472">Membrane</keyword>
<name>A0A0E4FV05_9BRAD</name>
<reference evidence="8 9" key="1">
    <citation type="submission" date="2014-11" db="EMBL/GenBank/DDBJ databases">
        <title>Symbiosis island explosion on the genome of extra-slow-growing strains of soybean bradyrhizobia with massive insertion sequences.</title>
        <authorList>
            <person name="Iida T."/>
            <person name="Minamisawa K."/>
        </authorList>
    </citation>
    <scope>NUCLEOTIDE SEQUENCE [LARGE SCALE GENOMIC DNA]</scope>
    <source>
        <strain evidence="8 9">NK6</strain>
    </source>
</reference>
<accession>A0A0E4FV05</accession>
<evidence type="ECO:0000256" key="3">
    <source>
        <dbReference type="ARBA" id="ARBA00023136"/>
    </source>
</evidence>
<organism evidence="8 9">
    <name type="scientific">Bradyrhizobium diazoefficiens</name>
    <dbReference type="NCBI Taxonomy" id="1355477"/>
    <lineage>
        <taxon>Bacteria</taxon>
        <taxon>Pseudomonadati</taxon>
        <taxon>Pseudomonadota</taxon>
        <taxon>Alphaproteobacteria</taxon>
        <taxon>Hyphomicrobiales</taxon>
        <taxon>Nitrobacteraceae</taxon>
        <taxon>Bradyrhizobium</taxon>
    </lineage>
</organism>
<dbReference type="SUPFAM" id="SSF56925">
    <property type="entry name" value="OMPA-like"/>
    <property type="match status" value="1"/>
</dbReference>
<keyword evidence="4" id="KW-0998">Cell outer membrane</keyword>
<evidence type="ECO:0000259" key="7">
    <source>
        <dbReference type="Pfam" id="PF13505"/>
    </source>
</evidence>
<evidence type="ECO:0000256" key="6">
    <source>
        <dbReference type="SAM" id="SignalP"/>
    </source>
</evidence>
<evidence type="ECO:0000256" key="2">
    <source>
        <dbReference type="ARBA" id="ARBA00022729"/>
    </source>
</evidence>
<dbReference type="InterPro" id="IPR011250">
    <property type="entry name" value="OMP/PagP_B-barrel"/>
</dbReference>
<dbReference type="Pfam" id="PF13505">
    <property type="entry name" value="OMP_b-brl"/>
    <property type="match status" value="1"/>
</dbReference>
<dbReference type="PANTHER" id="PTHR34001">
    <property type="entry name" value="BLL7405 PROTEIN"/>
    <property type="match status" value="1"/>
</dbReference>
<comment type="subcellular location">
    <subcellularLocation>
        <location evidence="1">Cell outer membrane</location>
    </subcellularLocation>
</comment>
<dbReference type="Gene3D" id="2.40.160.20">
    <property type="match status" value="1"/>
</dbReference>
<gene>
    <name evidence="8" type="ORF">NK6_808</name>
</gene>
<proteinExistence type="inferred from homology"/>
<sequence length="274" mass="28797">MKRIVMGIAAAASLVGTNAMAADLAARPYVKAPPIVDPGYNWTGFYAGLNGGYSWGRTTATAVIGAPFPAGSIGTAKQNVDGGLGGGQVGYNWQLDRKWVVGVEADIQGTGERGRSNDVLGTIRIGRFGVTASTATSTDFPWFATFRGRGGFLVDPSLLLYATGGLAVGEVKFSSTPTLTLQAFDGNDPVGAPISATGATVSESRTRVGWTLGAGLEKKFAPNWSAKLEYLYIDLGTKTYFAGTGNDIDVKFRDHILRAGFNYQFTAGPVVAKY</sequence>
<comment type="similarity">
    <text evidence="5">Belongs to the Omp25/RopB family.</text>
</comment>
<dbReference type="AlphaFoldDB" id="A0A0E4FV05"/>
<dbReference type="EMBL" id="AP014685">
    <property type="protein sequence ID" value="BAR53993.1"/>
    <property type="molecule type" value="Genomic_DNA"/>
</dbReference>
<dbReference type="InterPro" id="IPR051692">
    <property type="entry name" value="OMP-like"/>
</dbReference>
<dbReference type="RefSeq" id="WP_028173163.1">
    <property type="nucleotide sequence ID" value="NZ_AP022639.1"/>
</dbReference>
<evidence type="ECO:0000256" key="1">
    <source>
        <dbReference type="ARBA" id="ARBA00004442"/>
    </source>
</evidence>
<feature type="signal peptide" evidence="6">
    <location>
        <begin position="1"/>
        <end position="21"/>
    </location>
</feature>
<feature type="chain" id="PRO_5030006322" evidence="6">
    <location>
        <begin position="22"/>
        <end position="274"/>
    </location>
</feature>
<evidence type="ECO:0000313" key="9">
    <source>
        <dbReference type="Proteomes" id="UP000063308"/>
    </source>
</evidence>
<evidence type="ECO:0000256" key="5">
    <source>
        <dbReference type="ARBA" id="ARBA00038306"/>
    </source>
</evidence>
<dbReference type="PANTHER" id="PTHR34001:SF3">
    <property type="entry name" value="BLL7405 PROTEIN"/>
    <property type="match status" value="1"/>
</dbReference>
<dbReference type="GO" id="GO:0009279">
    <property type="term" value="C:cell outer membrane"/>
    <property type="evidence" value="ECO:0007669"/>
    <property type="project" value="UniProtKB-SubCell"/>
</dbReference>
<keyword evidence="2 6" id="KW-0732">Signal</keyword>
<dbReference type="Proteomes" id="UP000063308">
    <property type="component" value="Chromosome"/>
</dbReference>
<dbReference type="InterPro" id="IPR027385">
    <property type="entry name" value="Beta-barrel_OMP"/>
</dbReference>
<protein>
    <submittedName>
        <fullName evidence="8">Putative outer-membrane immunogenic proteinprecursor</fullName>
    </submittedName>
</protein>